<protein>
    <submittedName>
        <fullName evidence="1">Uncharacterized protein</fullName>
    </submittedName>
</protein>
<sequence length="13" mass="1503">MDHPLLLCYHASC</sequence>
<dbReference type="EMBL" id="JAODUP010000377">
    <property type="protein sequence ID" value="KAK2151063.1"/>
    <property type="molecule type" value="Genomic_DNA"/>
</dbReference>
<comment type="caution">
    <text evidence="1">The sequence shown here is derived from an EMBL/GenBank/DDBJ whole genome shotgun (WGS) entry which is preliminary data.</text>
</comment>
<reference evidence="1" key="1">
    <citation type="journal article" date="2023" name="Mol. Biol. Evol.">
        <title>Third-Generation Sequencing Reveals the Adaptive Role of the Epigenome in Three Deep-Sea Polychaetes.</title>
        <authorList>
            <person name="Perez M."/>
            <person name="Aroh O."/>
            <person name="Sun Y."/>
            <person name="Lan Y."/>
            <person name="Juniper S.K."/>
            <person name="Young C.R."/>
            <person name="Angers B."/>
            <person name="Qian P.Y."/>
        </authorList>
    </citation>
    <scope>NUCLEOTIDE SEQUENCE</scope>
    <source>
        <strain evidence="1">P08H-3</strain>
    </source>
</reference>
<gene>
    <name evidence="1" type="ORF">LSH36_377g03054</name>
</gene>
<keyword evidence="2" id="KW-1185">Reference proteome</keyword>
<name>A0AAD9JEC6_9ANNE</name>
<dbReference type="Proteomes" id="UP001208570">
    <property type="component" value="Unassembled WGS sequence"/>
</dbReference>
<evidence type="ECO:0000313" key="2">
    <source>
        <dbReference type="Proteomes" id="UP001208570"/>
    </source>
</evidence>
<accession>A0AAD9JEC6</accession>
<organism evidence="1 2">
    <name type="scientific">Paralvinella palmiformis</name>
    <dbReference type="NCBI Taxonomy" id="53620"/>
    <lineage>
        <taxon>Eukaryota</taxon>
        <taxon>Metazoa</taxon>
        <taxon>Spiralia</taxon>
        <taxon>Lophotrochozoa</taxon>
        <taxon>Annelida</taxon>
        <taxon>Polychaeta</taxon>
        <taxon>Sedentaria</taxon>
        <taxon>Canalipalpata</taxon>
        <taxon>Terebellida</taxon>
        <taxon>Terebelliformia</taxon>
        <taxon>Alvinellidae</taxon>
        <taxon>Paralvinella</taxon>
    </lineage>
</organism>
<proteinExistence type="predicted"/>
<evidence type="ECO:0000313" key="1">
    <source>
        <dbReference type="EMBL" id="KAK2151063.1"/>
    </source>
</evidence>